<dbReference type="Proteomes" id="UP000245119">
    <property type="component" value="Linkage Group LG13"/>
</dbReference>
<proteinExistence type="predicted"/>
<dbReference type="Pfam" id="PF05960">
    <property type="entry name" value="DUF885"/>
    <property type="match status" value="1"/>
</dbReference>
<organism evidence="1 2">
    <name type="scientific">Pomacea canaliculata</name>
    <name type="common">Golden apple snail</name>
    <dbReference type="NCBI Taxonomy" id="400727"/>
    <lineage>
        <taxon>Eukaryota</taxon>
        <taxon>Metazoa</taxon>
        <taxon>Spiralia</taxon>
        <taxon>Lophotrochozoa</taxon>
        <taxon>Mollusca</taxon>
        <taxon>Gastropoda</taxon>
        <taxon>Caenogastropoda</taxon>
        <taxon>Architaenioglossa</taxon>
        <taxon>Ampullarioidea</taxon>
        <taxon>Ampullariidae</taxon>
        <taxon>Pomacea</taxon>
    </lineage>
</organism>
<dbReference type="EMBL" id="PZQS01000013">
    <property type="protein sequence ID" value="PVD19295.1"/>
    <property type="molecule type" value="Genomic_DNA"/>
</dbReference>
<dbReference type="AlphaFoldDB" id="A0A2T7NDS1"/>
<keyword evidence="2" id="KW-1185">Reference proteome</keyword>
<gene>
    <name evidence="1" type="ORF">C0Q70_19782</name>
</gene>
<protein>
    <recommendedName>
        <fullName evidence="3">DUF885 domain-containing protein</fullName>
    </recommendedName>
</protein>
<reference evidence="1 2" key="1">
    <citation type="submission" date="2018-04" db="EMBL/GenBank/DDBJ databases">
        <title>The genome of golden apple snail Pomacea canaliculata provides insight into stress tolerance and invasive adaptation.</title>
        <authorList>
            <person name="Liu C."/>
            <person name="Liu B."/>
            <person name="Ren Y."/>
            <person name="Zhang Y."/>
            <person name="Wang H."/>
            <person name="Li S."/>
            <person name="Jiang F."/>
            <person name="Yin L."/>
            <person name="Zhang G."/>
            <person name="Qian W."/>
            <person name="Fan W."/>
        </authorList>
    </citation>
    <scope>NUCLEOTIDE SEQUENCE [LARGE SCALE GENOMIC DNA]</scope>
    <source>
        <strain evidence="1">SZHN2017</strain>
        <tissue evidence="1">Muscle</tissue>
    </source>
</reference>
<accession>A0A2T7NDS1</accession>
<dbReference type="OrthoDB" id="5959877at2759"/>
<comment type="caution">
    <text evidence="1">The sequence shown here is derived from an EMBL/GenBank/DDBJ whole genome shotgun (WGS) entry which is preliminary data.</text>
</comment>
<evidence type="ECO:0008006" key="3">
    <source>
        <dbReference type="Google" id="ProtNLM"/>
    </source>
</evidence>
<dbReference type="InterPro" id="IPR010281">
    <property type="entry name" value="DUF885"/>
</dbReference>
<dbReference type="PANTHER" id="PTHR33361">
    <property type="entry name" value="GLR0591 PROTEIN"/>
    <property type="match status" value="1"/>
</dbReference>
<name>A0A2T7NDS1_POMCA</name>
<dbReference type="PANTHER" id="PTHR33361:SF2">
    <property type="entry name" value="DUF885 DOMAIN-CONTAINING PROTEIN"/>
    <property type="match status" value="1"/>
</dbReference>
<evidence type="ECO:0000313" key="1">
    <source>
        <dbReference type="EMBL" id="PVD19295.1"/>
    </source>
</evidence>
<evidence type="ECO:0000313" key="2">
    <source>
        <dbReference type="Proteomes" id="UP000245119"/>
    </source>
</evidence>
<sequence length="630" mass="71372">MTCDKGCGYPAYRLCTGVCSGADTGEDCCCYGRNDMADPRCSGLGDHHCRLSSLPPLPPATCQADKFRFTTQDKVREFLAKLDGVHPGSLPTNRDLDFAIFKEHLQTAQDGFAFNMLQIVNPVNFLEGITGDPASFHVYLPFSTVGDFENYIQRLTLLPKQIDEKIELMKISIQLKHTLHNVSVVGVIPQIEKLLSVNDTESPLYAPPFTTKLNESSVSEDKKESVRTRALAAVGHVKEALRRLKTFLEDEYMPNTRTTWGVGGLPNGTALYEQCLRYHTSTDMTPQQVHDLGLSEMARIQTNMQAALNRLKFNGSIQQFYEDIRHNPQFHKNTSEELLDTYKDYVKIITLKLSLLFKNIPDYPLRILPMTFDGPLGFYQSGSPDGKVPGTFYANVMNPANTTTITLMSLVLHETIPGHHLQSIYSLATRLPPYRAFIEDSNYYRMPATFPINTAHIEGWGLYAEFLGEEMGVYTDDYMLMGRYSDEIFRAVRLVVDTGLHYFGWERQRAIEFMLNNTAKSRQTAEMEINRYLTWPGQATAYKIGEIKLRDLRNKATAALGDHFDIRDFHSLILENGKMPLDLLEQLVDEWIASHPTSGGTWLSGAWWSKPLLWSTLVCWSVKELSGQFF</sequence>